<sequence>MKDFFKNKITIFFTLSALSILIGILIAIVLATGVSAPDKLAAMYIFFGLIPVLLIIVIDRICVWKFGTRKVNKIQLYILICFIGLFVINWIRLRLQV</sequence>
<feature type="transmembrane region" description="Helical" evidence="1">
    <location>
        <begin position="12"/>
        <end position="35"/>
    </location>
</feature>
<accession>A0ABV0BUL0</accession>
<proteinExistence type="predicted"/>
<dbReference type="RefSeq" id="WP_021189955.1">
    <property type="nucleotide sequence ID" value="NZ_JBDJLH010000002.1"/>
</dbReference>
<keyword evidence="1" id="KW-0472">Membrane</keyword>
<protein>
    <recommendedName>
        <fullName evidence="4">Transmembrane protein</fullName>
    </recommendedName>
</protein>
<evidence type="ECO:0008006" key="4">
    <source>
        <dbReference type="Google" id="ProtNLM"/>
    </source>
</evidence>
<organism evidence="2 3">
    <name type="scientific">Sphingobacterium kitahiroshimense</name>
    <dbReference type="NCBI Taxonomy" id="470446"/>
    <lineage>
        <taxon>Bacteria</taxon>
        <taxon>Pseudomonadati</taxon>
        <taxon>Bacteroidota</taxon>
        <taxon>Sphingobacteriia</taxon>
        <taxon>Sphingobacteriales</taxon>
        <taxon>Sphingobacteriaceae</taxon>
        <taxon>Sphingobacterium</taxon>
    </lineage>
</organism>
<name>A0ABV0BUL0_9SPHI</name>
<feature type="transmembrane region" description="Helical" evidence="1">
    <location>
        <begin position="74"/>
        <end position="91"/>
    </location>
</feature>
<dbReference type="Proteomes" id="UP001409291">
    <property type="component" value="Unassembled WGS sequence"/>
</dbReference>
<keyword evidence="1" id="KW-1133">Transmembrane helix</keyword>
<feature type="transmembrane region" description="Helical" evidence="1">
    <location>
        <begin position="41"/>
        <end position="62"/>
    </location>
</feature>
<comment type="caution">
    <text evidence="2">The sequence shown here is derived from an EMBL/GenBank/DDBJ whole genome shotgun (WGS) entry which is preliminary data.</text>
</comment>
<evidence type="ECO:0000313" key="2">
    <source>
        <dbReference type="EMBL" id="MEN5377663.1"/>
    </source>
</evidence>
<keyword evidence="3" id="KW-1185">Reference proteome</keyword>
<dbReference type="EMBL" id="JBDJNQ010000004">
    <property type="protein sequence ID" value="MEN5377663.1"/>
    <property type="molecule type" value="Genomic_DNA"/>
</dbReference>
<evidence type="ECO:0000256" key="1">
    <source>
        <dbReference type="SAM" id="Phobius"/>
    </source>
</evidence>
<gene>
    <name evidence="2" type="ORF">ABE541_10350</name>
</gene>
<keyword evidence="1" id="KW-0812">Transmembrane</keyword>
<reference evidence="2 3" key="1">
    <citation type="submission" date="2024-04" db="EMBL/GenBank/DDBJ databases">
        <title>WGS of bacteria from Torrens River.</title>
        <authorList>
            <person name="Wyrsch E.R."/>
            <person name="Drigo B."/>
        </authorList>
    </citation>
    <scope>NUCLEOTIDE SEQUENCE [LARGE SCALE GENOMIC DNA]</scope>
    <source>
        <strain evidence="2 3">TWI391</strain>
    </source>
</reference>
<evidence type="ECO:0000313" key="3">
    <source>
        <dbReference type="Proteomes" id="UP001409291"/>
    </source>
</evidence>